<keyword evidence="4" id="KW-0812">Transmembrane</keyword>
<feature type="transmembrane region" description="Helical" evidence="4">
    <location>
        <begin position="350"/>
        <end position="373"/>
    </location>
</feature>
<feature type="domain" description="HTH luxR-type" evidence="5">
    <location>
        <begin position="426"/>
        <end position="491"/>
    </location>
</feature>
<evidence type="ECO:0000313" key="7">
    <source>
        <dbReference type="Proteomes" id="UP000253805"/>
    </source>
</evidence>
<dbReference type="AlphaFoldDB" id="A0A369NZM9"/>
<dbReference type="RefSeq" id="WP_114548854.1">
    <property type="nucleotide sequence ID" value="NZ_PPUT01000010.1"/>
</dbReference>
<feature type="transmembrane region" description="Helical" evidence="4">
    <location>
        <begin position="140"/>
        <end position="160"/>
    </location>
</feature>
<feature type="transmembrane region" description="Helical" evidence="4">
    <location>
        <begin position="379"/>
        <end position="400"/>
    </location>
</feature>
<keyword evidence="4" id="KW-0472">Membrane</keyword>
<sequence>MGTRFTASSPVIIALLGCALALNGTWVMGAFQSVGIFAFADHGESVLDAVYLVSITVLSLTLLLVGYFEHGAGRLLARRGTFWVSAACTVLATLAMPLGGLPSPEGSLFVAGTGVLSGVASALFLMYFGMALSRVSLREATAAVAIGQIASPLLFSFSLVLSPPPALAFTALLPVGAAVALWAAIRRIREAAQISVIELADQHPLTDADEHRQVSRLVFRIVLCVALVGFAHELMRTLYIQMDIASAGGAAYALVQALAGAAVVIGAILIALAMMSVKTLSMPRLCYGGITLFLMVGVLLGPAPLLWASLTSIVPYAVNQAANSCFGLFMWIMTAALCQRFSATRVRTFALIRAGWALGPLAGLLLGRFALLVGGLTPATVYACMLVAVLAVFVAMGAVFNERVLMETMDILPLERRERFQDKCRLIIERYGLSEREGEIMIMFAKGRNLAYIQDELFISKSTVSTHRQHIYKKLGIHSQQELLDLVQAANPYGE</sequence>
<dbReference type="PANTHER" id="PTHR44688:SF16">
    <property type="entry name" value="DNA-BINDING TRANSCRIPTIONAL ACTIVATOR DEVR_DOSR"/>
    <property type="match status" value="1"/>
</dbReference>
<dbReference type="Proteomes" id="UP000253805">
    <property type="component" value="Unassembled WGS sequence"/>
</dbReference>
<dbReference type="GO" id="GO:0003677">
    <property type="term" value="F:DNA binding"/>
    <property type="evidence" value="ECO:0007669"/>
    <property type="project" value="UniProtKB-KW"/>
</dbReference>
<keyword evidence="3" id="KW-0804">Transcription</keyword>
<dbReference type="CDD" id="cd06170">
    <property type="entry name" value="LuxR_C_like"/>
    <property type="match status" value="1"/>
</dbReference>
<evidence type="ECO:0000313" key="6">
    <source>
        <dbReference type="EMBL" id="RDC44969.1"/>
    </source>
</evidence>
<dbReference type="GO" id="GO:0006355">
    <property type="term" value="P:regulation of DNA-templated transcription"/>
    <property type="evidence" value="ECO:0007669"/>
    <property type="project" value="InterPro"/>
</dbReference>
<dbReference type="PROSITE" id="PS51257">
    <property type="entry name" value="PROKAR_LIPOPROTEIN"/>
    <property type="match status" value="1"/>
</dbReference>
<dbReference type="SUPFAM" id="SSF46894">
    <property type="entry name" value="C-terminal effector domain of the bipartite response regulators"/>
    <property type="match status" value="1"/>
</dbReference>
<feature type="transmembrane region" description="Helical" evidence="4">
    <location>
        <begin position="166"/>
        <end position="185"/>
    </location>
</feature>
<feature type="transmembrane region" description="Helical" evidence="4">
    <location>
        <begin position="217"/>
        <end position="239"/>
    </location>
</feature>
<keyword evidence="4" id="KW-1133">Transmembrane helix</keyword>
<feature type="transmembrane region" description="Helical" evidence="4">
    <location>
        <begin position="251"/>
        <end position="273"/>
    </location>
</feature>
<comment type="caution">
    <text evidence="6">The sequence shown here is derived from an EMBL/GenBank/DDBJ whole genome shotgun (WGS) entry which is preliminary data.</text>
</comment>
<feature type="transmembrane region" description="Helical" evidence="4">
    <location>
        <begin position="80"/>
        <end position="101"/>
    </location>
</feature>
<dbReference type="SMART" id="SM00421">
    <property type="entry name" value="HTH_LUXR"/>
    <property type="match status" value="1"/>
</dbReference>
<protein>
    <submittedName>
        <fullName evidence="6">DNA-binding response regulator</fullName>
    </submittedName>
</protein>
<dbReference type="EMBL" id="PPUT01000010">
    <property type="protein sequence ID" value="RDC44969.1"/>
    <property type="molecule type" value="Genomic_DNA"/>
</dbReference>
<feature type="transmembrane region" description="Helical" evidence="4">
    <location>
        <begin position="285"/>
        <end position="307"/>
    </location>
</feature>
<dbReference type="InterPro" id="IPR036388">
    <property type="entry name" value="WH-like_DNA-bd_sf"/>
</dbReference>
<name>A0A369NZM9_9ACTN</name>
<feature type="transmembrane region" description="Helical" evidence="4">
    <location>
        <begin position="313"/>
        <end position="338"/>
    </location>
</feature>
<evidence type="ECO:0000256" key="1">
    <source>
        <dbReference type="ARBA" id="ARBA00023015"/>
    </source>
</evidence>
<evidence type="ECO:0000256" key="2">
    <source>
        <dbReference type="ARBA" id="ARBA00023125"/>
    </source>
</evidence>
<dbReference type="Pfam" id="PF00196">
    <property type="entry name" value="GerE"/>
    <property type="match status" value="1"/>
</dbReference>
<dbReference type="Gene3D" id="1.10.10.10">
    <property type="entry name" value="Winged helix-like DNA-binding domain superfamily/Winged helix DNA-binding domain"/>
    <property type="match status" value="1"/>
</dbReference>
<dbReference type="InterPro" id="IPR000792">
    <property type="entry name" value="Tscrpt_reg_LuxR_C"/>
</dbReference>
<organism evidence="6 7">
    <name type="scientific">Adlercreutzia equolifaciens subsp. celatus</name>
    <dbReference type="NCBI Taxonomy" id="394340"/>
    <lineage>
        <taxon>Bacteria</taxon>
        <taxon>Bacillati</taxon>
        <taxon>Actinomycetota</taxon>
        <taxon>Coriobacteriia</taxon>
        <taxon>Eggerthellales</taxon>
        <taxon>Eggerthellaceae</taxon>
        <taxon>Adlercreutzia</taxon>
    </lineage>
</organism>
<proteinExistence type="predicted"/>
<dbReference type="InterPro" id="IPR016032">
    <property type="entry name" value="Sig_transdc_resp-reg_C-effctor"/>
</dbReference>
<keyword evidence="1" id="KW-0805">Transcription regulation</keyword>
<dbReference type="PROSITE" id="PS50043">
    <property type="entry name" value="HTH_LUXR_2"/>
    <property type="match status" value="1"/>
</dbReference>
<feature type="transmembrane region" description="Helical" evidence="4">
    <location>
        <begin position="107"/>
        <end position="128"/>
    </location>
</feature>
<dbReference type="PRINTS" id="PR00038">
    <property type="entry name" value="HTHLUXR"/>
</dbReference>
<evidence type="ECO:0000259" key="5">
    <source>
        <dbReference type="PROSITE" id="PS50043"/>
    </source>
</evidence>
<reference evidence="6 7" key="1">
    <citation type="journal article" date="2018" name="Elife">
        <title>Discovery and characterization of a prevalent human gut bacterial enzyme sufficient for the inactivation of a family of plant toxins.</title>
        <authorList>
            <person name="Koppel N."/>
            <person name="Bisanz J.E."/>
            <person name="Pandelia M.E."/>
            <person name="Turnbaugh P.J."/>
            <person name="Balskus E.P."/>
        </authorList>
    </citation>
    <scope>NUCLEOTIDE SEQUENCE [LARGE SCALE GENOMIC DNA]</scope>
    <source>
        <strain evidence="6 7">OB21 GAM 11</strain>
    </source>
</reference>
<feature type="transmembrane region" description="Helical" evidence="4">
    <location>
        <begin position="50"/>
        <end position="68"/>
    </location>
</feature>
<gene>
    <name evidence="6" type="ORF">C1850_05260</name>
</gene>
<evidence type="ECO:0000256" key="4">
    <source>
        <dbReference type="SAM" id="Phobius"/>
    </source>
</evidence>
<keyword evidence="2 6" id="KW-0238">DNA-binding</keyword>
<evidence type="ECO:0000256" key="3">
    <source>
        <dbReference type="ARBA" id="ARBA00023163"/>
    </source>
</evidence>
<dbReference type="PANTHER" id="PTHR44688">
    <property type="entry name" value="DNA-BINDING TRANSCRIPTIONAL ACTIVATOR DEVR_DOSR"/>
    <property type="match status" value="1"/>
</dbReference>
<accession>A0A369NZM9</accession>